<feature type="domain" description="BAH" evidence="2">
    <location>
        <begin position="1223"/>
        <end position="1377"/>
    </location>
</feature>
<dbReference type="InterPro" id="IPR053032">
    <property type="entry name" value="BAH_domain-containing"/>
</dbReference>
<feature type="compositionally biased region" description="Pro residues" evidence="1">
    <location>
        <begin position="811"/>
        <end position="830"/>
    </location>
</feature>
<dbReference type="Gene3D" id="2.30.30.490">
    <property type="match status" value="1"/>
</dbReference>
<dbReference type="EMBL" id="HBUF01642519">
    <property type="protein sequence ID" value="CAG6785244.1"/>
    <property type="molecule type" value="Transcribed_RNA"/>
</dbReference>
<dbReference type="EMBL" id="HBUF01055891">
    <property type="protein sequence ID" value="CAG6623895.1"/>
    <property type="molecule type" value="Transcribed_RNA"/>
</dbReference>
<evidence type="ECO:0000313" key="3">
    <source>
        <dbReference type="EMBL" id="CAG6623897.1"/>
    </source>
</evidence>
<feature type="compositionally biased region" description="Basic and acidic residues" evidence="1">
    <location>
        <begin position="293"/>
        <end position="316"/>
    </location>
</feature>
<feature type="region of interest" description="Disordered" evidence="1">
    <location>
        <begin position="694"/>
        <end position="756"/>
    </location>
</feature>
<feature type="compositionally biased region" description="Basic and acidic residues" evidence="1">
    <location>
        <begin position="70"/>
        <end position="83"/>
    </location>
</feature>
<dbReference type="InterPro" id="IPR043151">
    <property type="entry name" value="BAH_sf"/>
</dbReference>
<protein>
    <submittedName>
        <fullName evidence="3">Bromo adjacent homology domain-containing 1 protein</fullName>
    </submittedName>
</protein>
<dbReference type="EMBL" id="HBUF01055892">
    <property type="protein sequence ID" value="CAG6623897.1"/>
    <property type="molecule type" value="Transcribed_RNA"/>
</dbReference>
<feature type="region of interest" description="Disordered" evidence="1">
    <location>
        <begin position="485"/>
        <end position="505"/>
    </location>
</feature>
<feature type="region of interest" description="Disordered" evidence="1">
    <location>
        <begin position="67"/>
        <end position="329"/>
    </location>
</feature>
<proteinExistence type="predicted"/>
<dbReference type="PANTHER" id="PTHR46576">
    <property type="entry name" value="BROMO ADJACENT HOMOLOGY DOMAIN-CONTAINING 1 PROTEIN"/>
    <property type="match status" value="1"/>
</dbReference>
<feature type="region of interest" description="Disordered" evidence="1">
    <location>
        <begin position="782"/>
        <end position="850"/>
    </location>
</feature>
<dbReference type="InterPro" id="IPR001025">
    <property type="entry name" value="BAH_dom"/>
</dbReference>
<dbReference type="SMART" id="SM00439">
    <property type="entry name" value="BAH"/>
    <property type="match status" value="1"/>
</dbReference>
<feature type="region of interest" description="Disordered" evidence="1">
    <location>
        <begin position="1126"/>
        <end position="1169"/>
    </location>
</feature>
<dbReference type="GO" id="GO:0003682">
    <property type="term" value="F:chromatin binding"/>
    <property type="evidence" value="ECO:0007669"/>
    <property type="project" value="InterPro"/>
</dbReference>
<feature type="compositionally biased region" description="Low complexity" evidence="1">
    <location>
        <begin position="195"/>
        <end position="225"/>
    </location>
</feature>
<reference evidence="3" key="1">
    <citation type="submission" date="2021-05" db="EMBL/GenBank/DDBJ databases">
        <authorList>
            <person name="Alioto T."/>
            <person name="Alioto T."/>
            <person name="Gomez Garrido J."/>
        </authorList>
    </citation>
    <scope>NUCLEOTIDE SEQUENCE</scope>
</reference>
<feature type="compositionally biased region" description="Low complexity" evidence="1">
    <location>
        <begin position="796"/>
        <end position="810"/>
    </location>
</feature>
<feature type="compositionally biased region" description="Polar residues" evidence="1">
    <location>
        <begin position="832"/>
        <end position="850"/>
    </location>
</feature>
<dbReference type="PANTHER" id="PTHR46576:SF1">
    <property type="entry name" value="BROMO ADJACENT HOMOLOGY DOMAIN-CONTAINING 1 PROTEIN"/>
    <property type="match status" value="1"/>
</dbReference>
<evidence type="ECO:0000256" key="1">
    <source>
        <dbReference type="SAM" id="MobiDB-lite"/>
    </source>
</evidence>
<dbReference type="PROSITE" id="PS51038">
    <property type="entry name" value="BAH"/>
    <property type="match status" value="1"/>
</dbReference>
<sequence length="1378" mass="153674">MVQAKPVSSKTLNKTLGKGKLKPIIPVALMLLEEKKKTKAVKSLSKKSTTKHSQAIANKLGEAFRIMKTNKTEKVPKKKDETLKQTVANPAKFKAKKEKSEKTKSNVEKTESSVTKFSKKVSKQNSNQTNVGKTKTKTDNCLPVAKVPKTKKLTQTKKKPTENKSSKDPAFAVHNSVNKKTEPKKPSQSKKQNKKITVNVNNKPNIVNKKPTKGNNANVNNVVIVKKLEKPSKSNTKNMAVPKLLSLNEAKPKAEAKPKKKDNKTPKKVKSDKTEQNNNVDSVKPKTKRKPKVEKTETKDTPKKTKKEKEDNKKTDNPIPEESNDKNKDCLALVPVKRGRGRKKSMLDLEPNANNQLVLHTGKKLVERKKKVIANRPKKQRVASLNALAKVHCMYENDVNCSSIKTTSTSINRSVNSETATSIIVSRSHRSAPGLRSIGHHWEMLDSSSASSSSSDDSSDHEMIEHHIEERKEEKIELVQPPVTINELDSTPNNEEPKPKVKRRKRATEIKMDLKDMVVRKRMASLNASAILAASYSSEKRSTVIVKTQEGSVKETKKKKLKEKEEDECTELVLGKRKSKKNKLSVIVEHQDTDVTITVNRSTRSTHERVCSINGMHYCISSTTSHTQTEATTVATEAVIHADNQPPPLPQLTDSSAPCTSYTPLNALSSMTPPGVATVTSEAVQRPPYTTSAFTAPPGLQYRHHDYYQPAGPLISQAPLPTHPKSHYPPPPEPVYHHPPPQPPLQTSNPMYAPYPPYDSPLHSTYQYPSYYQPQISYSQPRYYLNPKDVPPPSNYYPNYSPPSHSYYQGPPQPPPPPPPSLYMYPPAPQPTYSTNAPPSSCYSHPQQVNPRLGPIDSSYQNCPCPMQSCPKNVHVGPLTVNGKGFAKASPSQAPLPPVMLALSLELSGNLGPPSPARGSTGMPPPPSPALVTARHPEALVTTRHPDNGLLTTSKLISESMQVTNTQDDKIKLNVPKCETSPENIIPLDLKLSRKRKQHPIMDRNLKKAAVTSSVCLSDSLKSEPLRPPVLPTSQLLLKPVTKLNGDCSNSQFTPISSDSKHNNITSHTNEIERPALLKPLKKTNLKQKKSCQEKGEIRDITTLPVEPNEKVNSCCNSTTLGAGTPKCNAPVSVNEKGEQKKPKARNSSPSKHQQLMKKTLKPPPFIDPSKLSPNSLAINKGLKWSNGWSWEGTPYEASVFLSSDEHPVVRQCYPTMRHIEGDIIQPRDCILLKSGTRKKDLPFIAKVGALWENPEDGEMMVSLLWYYRPEHTEQGPTYRDNNKDEIFASRHRDINSVACIEDKCYVLTYREYCRHRKKMRSIEDNVVNFKIIVPPLEEGQYEGLVARRPPSHVSPDRVFYCHKVYDFRTKRLLKNPC</sequence>
<dbReference type="GO" id="GO:0045892">
    <property type="term" value="P:negative regulation of DNA-templated transcription"/>
    <property type="evidence" value="ECO:0007669"/>
    <property type="project" value="TreeGrafter"/>
</dbReference>
<feature type="compositionally biased region" description="Basic and acidic residues" evidence="1">
    <location>
        <begin position="98"/>
        <end position="111"/>
    </location>
</feature>
<feature type="compositionally biased region" description="Basic residues" evidence="1">
    <location>
        <begin position="148"/>
        <end position="158"/>
    </location>
</feature>
<dbReference type="GO" id="GO:0005677">
    <property type="term" value="C:chromatin silencing complex"/>
    <property type="evidence" value="ECO:0007669"/>
    <property type="project" value="TreeGrafter"/>
</dbReference>
<evidence type="ECO:0000259" key="2">
    <source>
        <dbReference type="PROSITE" id="PS51038"/>
    </source>
</evidence>
<organism evidence="3">
    <name type="scientific">Cacopsylla melanoneura</name>
    <dbReference type="NCBI Taxonomy" id="428564"/>
    <lineage>
        <taxon>Eukaryota</taxon>
        <taxon>Metazoa</taxon>
        <taxon>Ecdysozoa</taxon>
        <taxon>Arthropoda</taxon>
        <taxon>Hexapoda</taxon>
        <taxon>Insecta</taxon>
        <taxon>Pterygota</taxon>
        <taxon>Neoptera</taxon>
        <taxon>Paraneoptera</taxon>
        <taxon>Hemiptera</taxon>
        <taxon>Sternorrhyncha</taxon>
        <taxon>Psylloidea</taxon>
        <taxon>Psyllidae</taxon>
        <taxon>Psyllinae</taxon>
        <taxon>Cacopsylla</taxon>
    </lineage>
</organism>
<accession>A0A8D8MGI5</accession>
<dbReference type="EMBL" id="HBUF01356281">
    <property type="protein sequence ID" value="CAG6717694.1"/>
    <property type="molecule type" value="Transcribed_RNA"/>
</dbReference>
<feature type="compositionally biased region" description="Basic and acidic residues" evidence="1">
    <location>
        <begin position="250"/>
        <end position="275"/>
    </location>
</feature>
<feature type="compositionally biased region" description="Pro residues" evidence="1">
    <location>
        <begin position="727"/>
        <end position="744"/>
    </location>
</feature>
<feature type="compositionally biased region" description="Polar residues" evidence="1">
    <location>
        <begin position="124"/>
        <end position="133"/>
    </location>
</feature>
<dbReference type="GO" id="GO:0031507">
    <property type="term" value="P:heterochromatin formation"/>
    <property type="evidence" value="ECO:0007669"/>
    <property type="project" value="TreeGrafter"/>
</dbReference>
<dbReference type="EMBL" id="HBUF01196199">
    <property type="protein sequence ID" value="CAG6660159.1"/>
    <property type="molecule type" value="Transcribed_RNA"/>
</dbReference>
<dbReference type="Pfam" id="PF01426">
    <property type="entry name" value="BAH"/>
    <property type="match status" value="1"/>
</dbReference>
<dbReference type="EMBL" id="HBUF01196198">
    <property type="protein sequence ID" value="CAG6660157.1"/>
    <property type="molecule type" value="Transcribed_RNA"/>
</dbReference>
<dbReference type="EMBL" id="HBUF01356280">
    <property type="protein sequence ID" value="CAG6717691.1"/>
    <property type="molecule type" value="Transcribed_RNA"/>
</dbReference>
<name>A0A8D8MGI5_9HEMI</name>
<dbReference type="GO" id="GO:0000976">
    <property type="term" value="F:transcription cis-regulatory region binding"/>
    <property type="evidence" value="ECO:0007669"/>
    <property type="project" value="TreeGrafter"/>
</dbReference>